<comment type="caution">
    <text evidence="3">The sequence shown here is derived from an EMBL/GenBank/DDBJ whole genome shotgun (WGS) entry which is preliminary data.</text>
</comment>
<feature type="coiled-coil region" evidence="1">
    <location>
        <begin position="142"/>
        <end position="169"/>
    </location>
</feature>
<accession>A0ABV2QG44</accession>
<dbReference type="Proteomes" id="UP001549320">
    <property type="component" value="Unassembled WGS sequence"/>
</dbReference>
<evidence type="ECO:0000256" key="2">
    <source>
        <dbReference type="SAM" id="SignalP"/>
    </source>
</evidence>
<keyword evidence="1" id="KW-0175">Coiled coil</keyword>
<evidence type="ECO:0000256" key="1">
    <source>
        <dbReference type="SAM" id="Coils"/>
    </source>
</evidence>
<organism evidence="3 4">
    <name type="scientific">Ottowia thiooxydans</name>
    <dbReference type="NCBI Taxonomy" id="219182"/>
    <lineage>
        <taxon>Bacteria</taxon>
        <taxon>Pseudomonadati</taxon>
        <taxon>Pseudomonadota</taxon>
        <taxon>Betaproteobacteria</taxon>
        <taxon>Burkholderiales</taxon>
        <taxon>Comamonadaceae</taxon>
        <taxon>Ottowia</taxon>
    </lineage>
</organism>
<feature type="signal peptide" evidence="2">
    <location>
        <begin position="1"/>
        <end position="32"/>
    </location>
</feature>
<sequence length="228" mass="25567">MSSALFFCQILVRQRKLALVAGLFVLAGAALGQARSTGSTTDIYACVDASGKRLSSDRPIADCIDREQRELNRSGTTRRVVGPSLSANEREARELREREAALTRQRASESLRQDRALLGRYPDKATHDASRREALAPSQSVIEAANRRISELAQERTSLDEEMEFYRKDPSRAPAQLRRRIEGHGQSVVQQQNAIAAQNTERARINARFDEELARLQQLWQAQPGNRP</sequence>
<evidence type="ECO:0000313" key="3">
    <source>
        <dbReference type="EMBL" id="MET4579996.1"/>
    </source>
</evidence>
<name>A0ABV2QG44_9BURK</name>
<gene>
    <name evidence="3" type="ORF">ABIE13_005134</name>
</gene>
<dbReference type="EMBL" id="JBEPSH010000013">
    <property type="protein sequence ID" value="MET4579996.1"/>
    <property type="molecule type" value="Genomic_DNA"/>
</dbReference>
<protein>
    <submittedName>
        <fullName evidence="3">Chromosome segregation ATPase</fullName>
    </submittedName>
</protein>
<keyword evidence="2" id="KW-0732">Signal</keyword>
<dbReference type="RefSeq" id="WP_354448582.1">
    <property type="nucleotide sequence ID" value="NZ_JBEPSH010000013.1"/>
</dbReference>
<feature type="chain" id="PRO_5046043167" evidence="2">
    <location>
        <begin position="33"/>
        <end position="228"/>
    </location>
</feature>
<reference evidence="3 4" key="1">
    <citation type="submission" date="2024-06" db="EMBL/GenBank/DDBJ databases">
        <title>Sorghum-associated microbial communities from plants grown in Nebraska, USA.</title>
        <authorList>
            <person name="Schachtman D."/>
        </authorList>
    </citation>
    <scope>NUCLEOTIDE SEQUENCE [LARGE SCALE GENOMIC DNA]</scope>
    <source>
        <strain evidence="3 4">2709</strain>
    </source>
</reference>
<keyword evidence="4" id="KW-1185">Reference proteome</keyword>
<proteinExistence type="predicted"/>
<evidence type="ECO:0000313" key="4">
    <source>
        <dbReference type="Proteomes" id="UP001549320"/>
    </source>
</evidence>